<protein>
    <submittedName>
        <fullName evidence="2">Uncharacterized protein</fullName>
    </submittedName>
</protein>
<evidence type="ECO:0000313" key="2">
    <source>
        <dbReference type="EMBL" id="VAW52799.1"/>
    </source>
</evidence>
<organism evidence="2">
    <name type="scientific">hydrothermal vent metagenome</name>
    <dbReference type="NCBI Taxonomy" id="652676"/>
    <lineage>
        <taxon>unclassified sequences</taxon>
        <taxon>metagenomes</taxon>
        <taxon>ecological metagenomes</taxon>
    </lineage>
</organism>
<reference evidence="2" key="1">
    <citation type="submission" date="2018-06" db="EMBL/GenBank/DDBJ databases">
        <authorList>
            <person name="Zhirakovskaya E."/>
        </authorList>
    </citation>
    <scope>NUCLEOTIDE SEQUENCE</scope>
</reference>
<proteinExistence type="predicted"/>
<keyword evidence="1" id="KW-1133">Transmembrane helix</keyword>
<sequence>MKSLFPYTLFTLAALFSNAQAATIFEIQSGVTVFADSVTGSSGDFYDQTFSSFAASSPTNALAASVTGNDLTTYAWTPNAHLPANPAVERAYIDLSFTSGIYNGEGDDLVLFFAGNGSSLSTGIEEYLFSVSIGEEGAIESAQQGVITSTTSSIYDDAFFASYAFLDLDDFGFGQNAKLNDIRIYLDDTSMPALAGLGAYYDRPAVVPVPAAVWLFGSGLALLSLFKRKNTPKI</sequence>
<gene>
    <name evidence="2" type="ORF">MNBD_GAMMA06-1114</name>
</gene>
<feature type="transmembrane region" description="Helical" evidence="1">
    <location>
        <begin position="205"/>
        <end position="226"/>
    </location>
</feature>
<dbReference type="EMBL" id="UOFD01000052">
    <property type="protein sequence ID" value="VAW52799.1"/>
    <property type="molecule type" value="Genomic_DNA"/>
</dbReference>
<evidence type="ECO:0000256" key="1">
    <source>
        <dbReference type="SAM" id="Phobius"/>
    </source>
</evidence>
<accession>A0A3B0WUD9</accession>
<keyword evidence="1" id="KW-0812">Transmembrane</keyword>
<dbReference type="AlphaFoldDB" id="A0A3B0WUD9"/>
<name>A0A3B0WUD9_9ZZZZ</name>
<keyword evidence="1" id="KW-0472">Membrane</keyword>